<evidence type="ECO:0000256" key="7">
    <source>
        <dbReference type="ARBA" id="ARBA00024031"/>
    </source>
</evidence>
<dbReference type="Proteomes" id="UP001143400">
    <property type="component" value="Unassembled WGS sequence"/>
</dbReference>
<accession>A0A9W6IXX6</accession>
<evidence type="ECO:0000256" key="5">
    <source>
        <dbReference type="ARBA" id="ARBA00022729"/>
    </source>
</evidence>
<evidence type="ECO:0000256" key="1">
    <source>
        <dbReference type="ARBA" id="ARBA00004308"/>
    </source>
</evidence>
<dbReference type="Gene3D" id="3.40.190.10">
    <property type="entry name" value="Periplasmic binding protein-like II"/>
    <property type="match status" value="2"/>
</dbReference>
<gene>
    <name evidence="8" type="primary">nrtA_1</name>
    <name evidence="8" type="ORF">GCM10008170_36870</name>
</gene>
<dbReference type="InterPro" id="IPR006311">
    <property type="entry name" value="TAT_signal"/>
</dbReference>
<name>A0A9W6IXX6_9HYPH</name>
<sequence length="445" mass="48092">MGAHGAEGLMTTDTKTPLIHGLRRRDVLRVGAGAAATLLAARTLAPSGVFAQGAGPETTKATLGYIALTDSAPLIVAKEKGFFAKHGMPDVTVTKQASWGTTRDNLVLGSEGNGIDGAHILTPMPYLISAGKVTQQNIPLPMYILARLNYDAQAISVGAAYKGLKPTVDAKPLKEEFLKKKAAGQQAKVAMTFPGGTHDLWIRYWLAAAGIDPDKDVETIVVPPPQMVANMKVGTMDAFCVGEPWGAQLVAQGIGFSACNTSEIWKDHPEKSFGMRAAYVDKYPNATKALLMAVMEAQMFCDDMANKEEVASIVGTRAWFNVPVKDIVGRLKGQYDYGDGRIVENSPGLMKFWGGGPVSYPYQSHDMWFLTEDIRWGKFAPDTDVKGMIAKVNREDLWKEAAKAVGAKTIPDSTSRGVETFFDGKVFDPAQPMAYLESLEIKRVA</sequence>
<dbReference type="AlphaFoldDB" id="A0A9W6IXX6"/>
<dbReference type="SUPFAM" id="SSF53850">
    <property type="entry name" value="Periplasmic binding protein-like II"/>
    <property type="match status" value="1"/>
</dbReference>
<dbReference type="PROSITE" id="PS51318">
    <property type="entry name" value="TAT"/>
    <property type="match status" value="1"/>
</dbReference>
<dbReference type="PANTHER" id="PTHR30024:SF7">
    <property type="entry name" value="NITRATE_NITRITE BINDING PROTEIN NRTA"/>
    <property type="match status" value="1"/>
</dbReference>
<evidence type="ECO:0000256" key="2">
    <source>
        <dbReference type="ARBA" id="ARBA00022448"/>
    </source>
</evidence>
<dbReference type="GO" id="GO:0012505">
    <property type="term" value="C:endomembrane system"/>
    <property type="evidence" value="ECO:0007669"/>
    <property type="project" value="UniProtKB-SubCell"/>
</dbReference>
<keyword evidence="4" id="KW-0997">Cell inner membrane</keyword>
<evidence type="ECO:0000313" key="9">
    <source>
        <dbReference type="Proteomes" id="UP001143400"/>
    </source>
</evidence>
<dbReference type="InterPro" id="IPR044527">
    <property type="entry name" value="NrtA/CpmA_ABC-bd_dom"/>
</dbReference>
<keyword evidence="2" id="KW-0813">Transport</keyword>
<evidence type="ECO:0000256" key="4">
    <source>
        <dbReference type="ARBA" id="ARBA00022519"/>
    </source>
</evidence>
<comment type="subcellular location">
    <subcellularLocation>
        <location evidence="1">Endomembrane system</location>
    </subcellularLocation>
</comment>
<dbReference type="CDD" id="cd13553">
    <property type="entry name" value="PBP2_NrtA_CpmA_like"/>
    <property type="match status" value="1"/>
</dbReference>
<evidence type="ECO:0000313" key="8">
    <source>
        <dbReference type="EMBL" id="GLK57667.1"/>
    </source>
</evidence>
<keyword evidence="5" id="KW-0732">Signal</keyword>
<organism evidence="8 9">
    <name type="scientific">Methylopila capsulata</name>
    <dbReference type="NCBI Taxonomy" id="61654"/>
    <lineage>
        <taxon>Bacteria</taxon>
        <taxon>Pseudomonadati</taxon>
        <taxon>Pseudomonadota</taxon>
        <taxon>Alphaproteobacteria</taxon>
        <taxon>Hyphomicrobiales</taxon>
        <taxon>Methylopilaceae</taxon>
        <taxon>Methylopila</taxon>
    </lineage>
</organism>
<dbReference type="Pfam" id="PF13379">
    <property type="entry name" value="NMT1_2"/>
    <property type="match status" value="1"/>
</dbReference>
<reference evidence="8" key="2">
    <citation type="submission" date="2023-01" db="EMBL/GenBank/DDBJ databases">
        <authorList>
            <person name="Sun Q."/>
            <person name="Evtushenko L."/>
        </authorList>
    </citation>
    <scope>NUCLEOTIDE SEQUENCE</scope>
    <source>
        <strain evidence="8">VKM B-1606</strain>
    </source>
</reference>
<comment type="caution">
    <text evidence="8">The sequence shown here is derived from an EMBL/GenBank/DDBJ whole genome shotgun (WGS) entry which is preliminary data.</text>
</comment>
<keyword evidence="6" id="KW-0472">Membrane</keyword>
<dbReference type="EMBL" id="BSFF01000010">
    <property type="protein sequence ID" value="GLK57667.1"/>
    <property type="molecule type" value="Genomic_DNA"/>
</dbReference>
<dbReference type="PANTHER" id="PTHR30024">
    <property type="entry name" value="ALIPHATIC SULFONATES-BINDING PROTEIN-RELATED"/>
    <property type="match status" value="1"/>
</dbReference>
<keyword evidence="3" id="KW-1003">Cell membrane</keyword>
<reference evidence="8" key="1">
    <citation type="journal article" date="2014" name="Int. J. Syst. Evol. Microbiol.">
        <title>Complete genome sequence of Corynebacterium casei LMG S-19264T (=DSM 44701T), isolated from a smear-ripened cheese.</title>
        <authorList>
            <consortium name="US DOE Joint Genome Institute (JGI-PGF)"/>
            <person name="Walter F."/>
            <person name="Albersmeier A."/>
            <person name="Kalinowski J."/>
            <person name="Ruckert C."/>
        </authorList>
    </citation>
    <scope>NUCLEOTIDE SEQUENCE</scope>
    <source>
        <strain evidence="8">VKM B-1606</strain>
    </source>
</reference>
<comment type="similarity">
    <text evidence="7">Belongs to the CmpA/NrtA family.</text>
</comment>
<evidence type="ECO:0000256" key="3">
    <source>
        <dbReference type="ARBA" id="ARBA00022475"/>
    </source>
</evidence>
<evidence type="ECO:0000256" key="6">
    <source>
        <dbReference type="ARBA" id="ARBA00023136"/>
    </source>
</evidence>
<protein>
    <submittedName>
        <fullName evidence="8">Nitrate ABC transporter substrate-binding protein</fullName>
    </submittedName>
</protein>
<proteinExistence type="inferred from homology"/>